<comment type="pathway">
    <text evidence="1 7">Cofactor biosynthesis; riboflavin biosynthesis; riboflavin from 2-hydroxy-3-oxobutyl phosphate and 5-amino-6-(D-ribitylamino)uracil: step 1/2.</text>
</comment>
<evidence type="ECO:0000256" key="5">
    <source>
        <dbReference type="ARBA" id="ARBA00022679"/>
    </source>
</evidence>
<dbReference type="SUPFAM" id="SSF52121">
    <property type="entry name" value="Lumazine synthase"/>
    <property type="match status" value="1"/>
</dbReference>
<feature type="binding site" evidence="7">
    <location>
        <position position="122"/>
    </location>
    <ligand>
        <name>5-amino-6-(D-ribitylamino)uracil</name>
        <dbReference type="ChEBI" id="CHEBI:15934"/>
    </ligand>
</feature>
<feature type="binding site" evidence="7">
    <location>
        <position position="136"/>
    </location>
    <ligand>
        <name>(2S)-2-hydroxy-3-oxobutyl phosphate</name>
        <dbReference type="ChEBI" id="CHEBI:58830"/>
    </ligand>
</feature>
<comment type="function">
    <text evidence="7">Catalyzes the formation of 6,7-dimethyl-8-ribityllumazine by condensation of 5-amino-6-(D-ribitylamino)uracil with 3,4-dihydroxy-2-butanone 4-phosphate. This is the penultimate step in the biosynthesis of riboflavin.</text>
</comment>
<dbReference type="CDD" id="cd09209">
    <property type="entry name" value="Lumazine_synthase-I"/>
    <property type="match status" value="1"/>
</dbReference>
<dbReference type="PANTHER" id="PTHR21058:SF0">
    <property type="entry name" value="6,7-DIMETHYL-8-RIBITYLLUMAZINE SYNTHASE"/>
    <property type="match status" value="1"/>
</dbReference>
<evidence type="ECO:0000256" key="7">
    <source>
        <dbReference type="HAMAP-Rule" id="MF_00178"/>
    </source>
</evidence>
<evidence type="ECO:0000313" key="9">
    <source>
        <dbReference type="Proteomes" id="UP001501508"/>
    </source>
</evidence>
<evidence type="ECO:0000256" key="6">
    <source>
        <dbReference type="ARBA" id="ARBA00048785"/>
    </source>
</evidence>
<keyword evidence="9" id="KW-1185">Reference proteome</keyword>
<sequence>MSSSDKNLSTFSTEGLEDVSSLKFAIVVAEWNTEVTEALFEGAWQTLIKHGVREENIFRGNVPGSYELTLASQWFAEREDIASVIALGAVVKGETLHNEYINHSVAQGLTNVSLKYNKPVIFGVLTPNNMEQALDRAGGKHGNKGDEAAITALKMVSLKQRLNLNQQ</sequence>
<dbReference type="Gene3D" id="3.40.50.960">
    <property type="entry name" value="Lumazine/riboflavin synthase"/>
    <property type="match status" value="1"/>
</dbReference>
<dbReference type="InterPro" id="IPR036467">
    <property type="entry name" value="LS/RS_sf"/>
</dbReference>
<keyword evidence="5 7" id="KW-0808">Transferase</keyword>
<feature type="binding site" evidence="7">
    <location>
        <begin position="65"/>
        <end position="67"/>
    </location>
    <ligand>
        <name>5-amino-6-(D-ribitylamino)uracil</name>
        <dbReference type="ChEBI" id="CHEBI:15934"/>
    </ligand>
</feature>
<dbReference type="Proteomes" id="UP001501508">
    <property type="component" value="Unassembled WGS sequence"/>
</dbReference>
<comment type="catalytic activity">
    <reaction evidence="6 7">
        <text>(2S)-2-hydroxy-3-oxobutyl phosphate + 5-amino-6-(D-ribitylamino)uracil = 6,7-dimethyl-8-(1-D-ribityl)lumazine + phosphate + 2 H2O + H(+)</text>
        <dbReference type="Rhea" id="RHEA:26152"/>
        <dbReference type="ChEBI" id="CHEBI:15377"/>
        <dbReference type="ChEBI" id="CHEBI:15378"/>
        <dbReference type="ChEBI" id="CHEBI:15934"/>
        <dbReference type="ChEBI" id="CHEBI:43474"/>
        <dbReference type="ChEBI" id="CHEBI:58201"/>
        <dbReference type="ChEBI" id="CHEBI:58830"/>
        <dbReference type="EC" id="2.5.1.78"/>
    </reaction>
</comment>
<dbReference type="InterPro" id="IPR002180">
    <property type="entry name" value="LS/RS"/>
</dbReference>
<reference evidence="9" key="1">
    <citation type="journal article" date="2019" name="Int. J. Syst. Evol. Microbiol.">
        <title>The Global Catalogue of Microorganisms (GCM) 10K type strain sequencing project: providing services to taxonomists for standard genome sequencing and annotation.</title>
        <authorList>
            <consortium name="The Broad Institute Genomics Platform"/>
            <consortium name="The Broad Institute Genome Sequencing Center for Infectious Disease"/>
            <person name="Wu L."/>
            <person name="Ma J."/>
        </authorList>
    </citation>
    <scope>NUCLEOTIDE SEQUENCE [LARGE SCALE GENOMIC DNA]</scope>
    <source>
        <strain evidence="9">JCM 31920</strain>
    </source>
</reference>
<comment type="similarity">
    <text evidence="2 7">Belongs to the DMRL synthase family.</text>
</comment>
<dbReference type="RefSeq" id="WP_345030614.1">
    <property type="nucleotide sequence ID" value="NZ_BAABEY010000028.1"/>
</dbReference>
<evidence type="ECO:0000256" key="3">
    <source>
        <dbReference type="ARBA" id="ARBA00012664"/>
    </source>
</evidence>
<accession>A0ABP8M3W0</accession>
<feature type="binding site" evidence="7">
    <location>
        <begin position="89"/>
        <end position="91"/>
    </location>
    <ligand>
        <name>5-amino-6-(D-ribitylamino)uracil</name>
        <dbReference type="ChEBI" id="CHEBI:15934"/>
    </ligand>
</feature>
<dbReference type="EMBL" id="BAABEY010000028">
    <property type="protein sequence ID" value="GAA4442681.1"/>
    <property type="molecule type" value="Genomic_DNA"/>
</dbReference>
<dbReference type="Pfam" id="PF00885">
    <property type="entry name" value="DMRL_synthase"/>
    <property type="match status" value="1"/>
</dbReference>
<dbReference type="EC" id="2.5.1.78" evidence="3 7"/>
<feature type="binding site" evidence="7">
    <location>
        <begin position="94"/>
        <end position="95"/>
    </location>
    <ligand>
        <name>(2S)-2-hydroxy-3-oxobutyl phosphate</name>
        <dbReference type="ChEBI" id="CHEBI:58830"/>
    </ligand>
</feature>
<dbReference type="InterPro" id="IPR034964">
    <property type="entry name" value="LS"/>
</dbReference>
<feature type="active site" description="Proton donor" evidence="7">
    <location>
        <position position="97"/>
    </location>
</feature>
<gene>
    <name evidence="7 8" type="primary">ribH</name>
    <name evidence="8" type="ORF">GCM10023091_29890</name>
</gene>
<keyword evidence="4 7" id="KW-0686">Riboflavin biosynthesis</keyword>
<comment type="caution">
    <text evidence="8">The sequence shown here is derived from an EMBL/GenBank/DDBJ whole genome shotgun (WGS) entry which is preliminary data.</text>
</comment>
<name>A0ABP8M3W0_9BACT</name>
<protein>
    <recommendedName>
        <fullName evidence="3 7">6,7-dimethyl-8-ribityllumazine synthase</fullName>
        <shortName evidence="7">DMRL synthase</shortName>
        <shortName evidence="7">LS</shortName>
        <shortName evidence="7">Lumazine synthase</shortName>
        <ecNumber evidence="3 7">2.5.1.78</ecNumber>
    </recommendedName>
</protein>
<dbReference type="PANTHER" id="PTHR21058">
    <property type="entry name" value="6,7-DIMETHYL-8-RIBITYLLUMAZINE SYNTHASE DMRL SYNTHASE LUMAZINE SYNTHASE"/>
    <property type="match status" value="1"/>
</dbReference>
<evidence type="ECO:0000256" key="1">
    <source>
        <dbReference type="ARBA" id="ARBA00004917"/>
    </source>
</evidence>
<evidence type="ECO:0000313" key="8">
    <source>
        <dbReference type="EMBL" id="GAA4442681.1"/>
    </source>
</evidence>
<feature type="binding site" evidence="7">
    <location>
        <position position="31"/>
    </location>
    <ligand>
        <name>5-amino-6-(D-ribitylamino)uracil</name>
        <dbReference type="ChEBI" id="CHEBI:15934"/>
    </ligand>
</feature>
<proteinExistence type="inferred from homology"/>
<dbReference type="HAMAP" id="MF_00178">
    <property type="entry name" value="Lumazine_synth"/>
    <property type="match status" value="1"/>
</dbReference>
<dbReference type="NCBIfam" id="TIGR00114">
    <property type="entry name" value="lumazine-synth"/>
    <property type="match status" value="1"/>
</dbReference>
<evidence type="ECO:0000256" key="2">
    <source>
        <dbReference type="ARBA" id="ARBA00007424"/>
    </source>
</evidence>
<evidence type="ECO:0000256" key="4">
    <source>
        <dbReference type="ARBA" id="ARBA00022619"/>
    </source>
</evidence>
<organism evidence="8 9">
    <name type="scientific">Ravibacter arvi</name>
    <dbReference type="NCBI Taxonomy" id="2051041"/>
    <lineage>
        <taxon>Bacteria</taxon>
        <taxon>Pseudomonadati</taxon>
        <taxon>Bacteroidota</taxon>
        <taxon>Cytophagia</taxon>
        <taxon>Cytophagales</taxon>
        <taxon>Spirosomataceae</taxon>
        <taxon>Ravibacter</taxon>
    </lineage>
</organism>